<dbReference type="OrthoDB" id="7342392at2"/>
<sequence length="187" mass="20380">MPRLVVFNNISLDGYFTGSNGDLGWAYEGRNDPDYDAFIAGNARSGGMLLLGRVTYDMMIHYWPTPAAAQNDPVVAERMNAMPKLVFSKTLENPAWAHTSVARDAVAEVRRLKSGSGPDMTILGSGSIVAQLARQGLIDEYQFVLNPVALGAGRTLFDGMEDEIPMKLAMTRSFGNGKVFLRYEPAG</sequence>
<evidence type="ECO:0000313" key="2">
    <source>
        <dbReference type="EMBL" id="EHK58096.1"/>
    </source>
</evidence>
<dbReference type="InterPro" id="IPR024072">
    <property type="entry name" value="DHFR-like_dom_sf"/>
</dbReference>
<reference evidence="2 3" key="1">
    <citation type="journal article" date="2012" name="J. Bacteriol.">
        <title>Draft Genome Sequence of Mesorhizobium alhagi CCNWXJ12-2T, a Novel Salt-Resistant Species Isolated from the Desert of Northwestern China.</title>
        <authorList>
            <person name="Zhou M."/>
            <person name="Chen W."/>
            <person name="Chen H."/>
            <person name="Wei G."/>
        </authorList>
    </citation>
    <scope>NUCLEOTIDE SEQUENCE [LARGE SCALE GENOMIC DNA]</scope>
    <source>
        <strain evidence="2 3">CCNWXJ12-2</strain>
    </source>
</reference>
<dbReference type="Pfam" id="PF01872">
    <property type="entry name" value="RibD_C"/>
    <property type="match status" value="1"/>
</dbReference>
<evidence type="ECO:0000313" key="3">
    <source>
        <dbReference type="Proteomes" id="UP000003250"/>
    </source>
</evidence>
<dbReference type="PANTHER" id="PTHR38011">
    <property type="entry name" value="DIHYDROFOLATE REDUCTASE FAMILY PROTEIN (AFU_ORTHOLOGUE AFUA_8G06820)"/>
    <property type="match status" value="1"/>
</dbReference>
<dbReference type="PATRIC" id="fig|1107882.3.peg.1306"/>
<dbReference type="GO" id="GO:0008703">
    <property type="term" value="F:5-amino-6-(5-phosphoribosylamino)uracil reductase activity"/>
    <property type="evidence" value="ECO:0007669"/>
    <property type="project" value="InterPro"/>
</dbReference>
<accession>H0HMG6</accession>
<dbReference type="InterPro" id="IPR002734">
    <property type="entry name" value="RibDG_C"/>
</dbReference>
<dbReference type="PANTHER" id="PTHR38011:SF11">
    <property type="entry name" value="2,5-DIAMINO-6-RIBOSYLAMINO-4(3H)-PYRIMIDINONE 5'-PHOSPHATE REDUCTASE"/>
    <property type="match status" value="1"/>
</dbReference>
<dbReference type="GO" id="GO:0009231">
    <property type="term" value="P:riboflavin biosynthetic process"/>
    <property type="evidence" value="ECO:0007669"/>
    <property type="project" value="InterPro"/>
</dbReference>
<feature type="domain" description="Bacterial bifunctional deaminase-reductase C-terminal" evidence="1">
    <location>
        <begin position="3"/>
        <end position="179"/>
    </location>
</feature>
<organism evidence="2 3">
    <name type="scientific">Mesorhizobium alhagi CCNWXJ12-2</name>
    <dbReference type="NCBI Taxonomy" id="1107882"/>
    <lineage>
        <taxon>Bacteria</taxon>
        <taxon>Pseudomonadati</taxon>
        <taxon>Pseudomonadota</taxon>
        <taxon>Alphaproteobacteria</taxon>
        <taxon>Hyphomicrobiales</taxon>
        <taxon>Phyllobacteriaceae</taxon>
        <taxon>Allomesorhizobium</taxon>
    </lineage>
</organism>
<dbReference type="Gene3D" id="3.40.430.10">
    <property type="entry name" value="Dihydrofolate Reductase, subunit A"/>
    <property type="match status" value="1"/>
</dbReference>
<name>H0HMG6_9HYPH</name>
<dbReference type="Proteomes" id="UP000003250">
    <property type="component" value="Unassembled WGS sequence"/>
</dbReference>
<dbReference type="AlphaFoldDB" id="H0HMG6"/>
<dbReference type="InterPro" id="IPR050765">
    <property type="entry name" value="Riboflavin_Biosynth_HTPR"/>
</dbReference>
<proteinExistence type="predicted"/>
<dbReference type="EMBL" id="AHAM01000042">
    <property type="protein sequence ID" value="EHK58096.1"/>
    <property type="molecule type" value="Genomic_DNA"/>
</dbReference>
<keyword evidence="3" id="KW-1185">Reference proteome</keyword>
<gene>
    <name evidence="2" type="ORF">MAXJ12_06650</name>
</gene>
<dbReference type="SUPFAM" id="SSF53597">
    <property type="entry name" value="Dihydrofolate reductase-like"/>
    <property type="match status" value="1"/>
</dbReference>
<evidence type="ECO:0000259" key="1">
    <source>
        <dbReference type="Pfam" id="PF01872"/>
    </source>
</evidence>
<dbReference type="RefSeq" id="WP_008834978.1">
    <property type="nucleotide sequence ID" value="NZ_AHAM01000042.1"/>
</dbReference>
<protein>
    <recommendedName>
        <fullName evidence="1">Bacterial bifunctional deaminase-reductase C-terminal domain-containing protein</fullName>
    </recommendedName>
</protein>